<dbReference type="PANTHER" id="PTHR12786:SF2">
    <property type="entry name" value="SPLICING FACTOR 3A SUBUNIT 3"/>
    <property type="match status" value="1"/>
</dbReference>
<dbReference type="InterPro" id="IPR024598">
    <property type="entry name" value="SF3a60/Prp9_C"/>
</dbReference>
<comment type="caution">
    <text evidence="10">The sequence shown here is derived from an EMBL/GenBank/DDBJ whole genome shotgun (WGS) entry which is preliminary data.</text>
</comment>
<keyword evidence="3" id="KW-0597">Phosphoprotein</keyword>
<dbReference type="InterPro" id="IPR051421">
    <property type="entry name" value="RNA_Proc_DNA_Dmg_Regulator"/>
</dbReference>
<dbReference type="EMBL" id="QEAM01000043">
    <property type="protein sequence ID" value="TPX48903.1"/>
    <property type="molecule type" value="Genomic_DNA"/>
</dbReference>
<dbReference type="GO" id="GO:0008270">
    <property type="term" value="F:zinc ion binding"/>
    <property type="evidence" value="ECO:0007669"/>
    <property type="project" value="UniProtKB-KW"/>
</dbReference>
<dbReference type="GO" id="GO:0003723">
    <property type="term" value="F:RNA binding"/>
    <property type="evidence" value="ECO:0007669"/>
    <property type="project" value="InterPro"/>
</dbReference>
<dbReference type="GO" id="GO:0005681">
    <property type="term" value="C:spliceosomal complex"/>
    <property type="evidence" value="ECO:0007669"/>
    <property type="project" value="InterPro"/>
</dbReference>
<evidence type="ECO:0000256" key="1">
    <source>
        <dbReference type="ARBA" id="ARBA00004123"/>
    </source>
</evidence>
<evidence type="ECO:0000256" key="3">
    <source>
        <dbReference type="ARBA" id="ARBA00022553"/>
    </source>
</evidence>
<comment type="subcellular location">
    <subcellularLocation>
        <location evidence="1">Nucleus</location>
    </subcellularLocation>
</comment>
<evidence type="ECO:0000256" key="4">
    <source>
        <dbReference type="ARBA" id="ARBA00022723"/>
    </source>
</evidence>
<keyword evidence="4" id="KW-0479">Metal-binding</keyword>
<dbReference type="Gene3D" id="3.30.160.60">
    <property type="entry name" value="Classic Zinc Finger"/>
    <property type="match status" value="1"/>
</dbReference>
<feature type="coiled-coil region" evidence="8">
    <location>
        <begin position="328"/>
        <end position="358"/>
    </location>
</feature>
<gene>
    <name evidence="11" type="ORF">SeLEV6574_g01783</name>
    <name evidence="10" type="ORF">SeMB42_g06009</name>
</gene>
<evidence type="ECO:0000256" key="2">
    <source>
        <dbReference type="ARBA" id="ARBA00008776"/>
    </source>
</evidence>
<dbReference type="PROSITE" id="PS50171">
    <property type="entry name" value="ZF_MATRIN"/>
    <property type="match status" value="1"/>
</dbReference>
<dbReference type="InterPro" id="IPR022755">
    <property type="entry name" value="Znf_C2H2_jaz"/>
</dbReference>
<dbReference type="VEuPathDB" id="FungiDB:SeMB42_g06009"/>
<keyword evidence="7" id="KW-0539">Nucleus</keyword>
<dbReference type="InterPro" id="IPR000690">
    <property type="entry name" value="Matrin/U1-C_Znf_C2H2"/>
</dbReference>
<dbReference type="GO" id="GO:0000398">
    <property type="term" value="P:mRNA splicing, via spliceosome"/>
    <property type="evidence" value="ECO:0007669"/>
    <property type="project" value="InterPro"/>
</dbReference>
<keyword evidence="5" id="KW-0863">Zinc-finger</keyword>
<name>A0A507CKQ7_9FUNG</name>
<evidence type="ECO:0000256" key="6">
    <source>
        <dbReference type="ARBA" id="ARBA00022833"/>
    </source>
</evidence>
<feature type="domain" description="Matrin-type" evidence="9">
    <location>
        <begin position="393"/>
        <end position="424"/>
    </location>
</feature>
<dbReference type="EMBL" id="QEAN01000314">
    <property type="protein sequence ID" value="TPX40422.1"/>
    <property type="molecule type" value="Genomic_DNA"/>
</dbReference>
<dbReference type="SUPFAM" id="SSF57667">
    <property type="entry name" value="beta-beta-alpha zinc fingers"/>
    <property type="match status" value="1"/>
</dbReference>
<dbReference type="InterPro" id="IPR021966">
    <property type="entry name" value="SF3a60_bindingd"/>
</dbReference>
<dbReference type="AlphaFoldDB" id="A0A507CKQ7"/>
<dbReference type="PROSITE" id="PS00028">
    <property type="entry name" value="ZINC_FINGER_C2H2_1"/>
    <property type="match status" value="1"/>
</dbReference>
<accession>A0A507CKQ7</accession>
<dbReference type="SMART" id="SM00355">
    <property type="entry name" value="ZnF_C2H2"/>
    <property type="match status" value="2"/>
</dbReference>
<evidence type="ECO:0000256" key="8">
    <source>
        <dbReference type="SAM" id="Coils"/>
    </source>
</evidence>
<dbReference type="OrthoDB" id="2160351at2759"/>
<keyword evidence="6" id="KW-0862">Zinc</keyword>
<comment type="similarity">
    <text evidence="2">Belongs to the SF3A3 family.</text>
</comment>
<evidence type="ECO:0000256" key="5">
    <source>
        <dbReference type="ARBA" id="ARBA00022771"/>
    </source>
</evidence>
<protein>
    <recommendedName>
        <fullName evidence="9">Matrin-type domain-containing protein</fullName>
    </recommendedName>
</protein>
<dbReference type="InterPro" id="IPR003604">
    <property type="entry name" value="Matrin/U1-like-C_Znf_C2H2"/>
</dbReference>
<evidence type="ECO:0000256" key="7">
    <source>
        <dbReference type="ARBA" id="ARBA00023242"/>
    </source>
</evidence>
<dbReference type="Proteomes" id="UP000320475">
    <property type="component" value="Unassembled WGS sequence"/>
</dbReference>
<evidence type="ECO:0000313" key="10">
    <source>
        <dbReference type="EMBL" id="TPX40422.1"/>
    </source>
</evidence>
<dbReference type="Proteomes" id="UP000317494">
    <property type="component" value="Unassembled WGS sequence"/>
</dbReference>
<dbReference type="InterPro" id="IPR036236">
    <property type="entry name" value="Znf_C2H2_sf"/>
</dbReference>
<dbReference type="STRING" id="286115.A0A507CKQ7"/>
<organism evidence="10 12">
    <name type="scientific">Synchytrium endobioticum</name>
    <dbReference type="NCBI Taxonomy" id="286115"/>
    <lineage>
        <taxon>Eukaryota</taxon>
        <taxon>Fungi</taxon>
        <taxon>Fungi incertae sedis</taxon>
        <taxon>Chytridiomycota</taxon>
        <taxon>Chytridiomycota incertae sedis</taxon>
        <taxon>Chytridiomycetes</taxon>
        <taxon>Synchytriales</taxon>
        <taxon>Synchytriaceae</taxon>
        <taxon>Synchytrium</taxon>
    </lineage>
</organism>
<dbReference type="InterPro" id="IPR013087">
    <property type="entry name" value="Znf_C2H2_type"/>
</dbReference>
<evidence type="ECO:0000259" key="9">
    <source>
        <dbReference type="PROSITE" id="PS50171"/>
    </source>
</evidence>
<dbReference type="Pfam" id="PF12171">
    <property type="entry name" value="zf-C2H2_jaz"/>
    <property type="match status" value="1"/>
</dbReference>
<dbReference type="Pfam" id="PF12108">
    <property type="entry name" value="SF3a60_bindingd"/>
    <property type="match status" value="1"/>
</dbReference>
<keyword evidence="8" id="KW-0175">Coiled coil</keyword>
<proteinExistence type="inferred from homology"/>
<dbReference type="Pfam" id="PF16837">
    <property type="entry name" value="SF3A3"/>
    <property type="match status" value="1"/>
</dbReference>
<evidence type="ECO:0000313" key="12">
    <source>
        <dbReference type="Proteomes" id="UP000317494"/>
    </source>
</evidence>
<sequence>MDSLLEQQRRAHEEIERLENVGVQELLNKPKTQKERVVQERRVSGYIDRIADKSKFLYHVYQDTDDSRKNEIAAISGATDFSEFYQRLRAIKDYHRRYPNEGYEPFEAEFINRDTEKEAEELEACFTGEEALGKYLDLHVRFEQFLNLKGVKREKGTYLSYLNEFDKFEDISKETRSAADYSKYIADLRAYLEGFFKRSQPLFDIGAVQAKASDEFDPKWEAGEVPGWDLNANEDDESLYCVACAKQFAKRTVYDAHLTGKKHIKAAENLVKQGTETISSEARTQSRFDSLMQQRQRNRPIAYSEFLIKAYMHVLNAIREETRGFVERKQTLTERERLAETLEEVELNEEDIDGMNENEDEEKIYNPLKLPLGWDGKPIPYWLYKLHGLGVEYPCEICGNFVYMGRKAFERHFQEARHAHGMKSLGIPNTRQFHEITSIQDAIGLWEKVRNLTKKEELRNDGTEEFEDSSGNVFSKKVYDDLKRQGLL</sequence>
<keyword evidence="12" id="KW-1185">Reference proteome</keyword>
<dbReference type="SMART" id="SM00451">
    <property type="entry name" value="ZnF_U1"/>
    <property type="match status" value="1"/>
</dbReference>
<evidence type="ECO:0000313" key="11">
    <source>
        <dbReference type="EMBL" id="TPX48903.1"/>
    </source>
</evidence>
<dbReference type="PANTHER" id="PTHR12786">
    <property type="entry name" value="SPLICING FACTOR SF3A-RELATED"/>
    <property type="match status" value="1"/>
</dbReference>
<reference evidence="12 13" key="1">
    <citation type="journal article" date="2019" name="Sci. Rep.">
        <title>Comparative genomics of chytrid fungi reveal insights into the obligate biotrophic and pathogenic lifestyle of Synchytrium endobioticum.</title>
        <authorList>
            <person name="van de Vossenberg B.T.L.H."/>
            <person name="Warris S."/>
            <person name="Nguyen H.D.T."/>
            <person name="van Gent-Pelzer M.P.E."/>
            <person name="Joly D.L."/>
            <person name="van de Geest H.C."/>
            <person name="Bonants P.J.M."/>
            <person name="Smith D.S."/>
            <person name="Levesque C.A."/>
            <person name="van der Lee T.A.J."/>
        </authorList>
    </citation>
    <scope>NUCLEOTIDE SEQUENCE [LARGE SCALE GENOMIC DNA]</scope>
    <source>
        <strain evidence="11 13">LEV6574</strain>
        <strain evidence="10 12">MB42</strain>
    </source>
</reference>
<dbReference type="InterPro" id="IPR031774">
    <property type="entry name" value="SF3A3_dom"/>
</dbReference>
<evidence type="ECO:0000313" key="13">
    <source>
        <dbReference type="Proteomes" id="UP000320475"/>
    </source>
</evidence>
<dbReference type="Pfam" id="PF11931">
    <property type="entry name" value="SF3a60_Prp9_C"/>
    <property type="match status" value="1"/>
</dbReference>